<comment type="similarity">
    <text evidence="2">Belongs to the major facilitator superfamily. Sugar transporter (TC 2.A.1.1) family.</text>
</comment>
<comment type="caution">
    <text evidence="9">The sequence shown here is derived from an EMBL/GenBank/DDBJ whole genome shotgun (WGS) entry which is preliminary data.</text>
</comment>
<dbReference type="Gene3D" id="1.20.1250.20">
    <property type="entry name" value="MFS general substrate transporter like domains"/>
    <property type="match status" value="1"/>
</dbReference>
<evidence type="ECO:0000256" key="6">
    <source>
        <dbReference type="SAM" id="MobiDB-lite"/>
    </source>
</evidence>
<feature type="transmembrane region" description="Helical" evidence="7">
    <location>
        <begin position="345"/>
        <end position="365"/>
    </location>
</feature>
<protein>
    <recommendedName>
        <fullName evidence="8">Major facilitator superfamily (MFS) profile domain-containing protein</fullName>
    </recommendedName>
</protein>
<evidence type="ECO:0000256" key="2">
    <source>
        <dbReference type="ARBA" id="ARBA00010992"/>
    </source>
</evidence>
<dbReference type="PANTHER" id="PTHR48022">
    <property type="entry name" value="PLASTIDIC GLUCOSE TRANSPORTER 4"/>
    <property type="match status" value="1"/>
</dbReference>
<feature type="transmembrane region" description="Helical" evidence="7">
    <location>
        <begin position="144"/>
        <end position="163"/>
    </location>
</feature>
<gene>
    <name evidence="9" type="ORF">EHS25_006929</name>
</gene>
<keyword evidence="4 7" id="KW-1133">Transmembrane helix</keyword>
<keyword evidence="10" id="KW-1185">Reference proteome</keyword>
<feature type="transmembrane region" description="Helical" evidence="7">
    <location>
        <begin position="377"/>
        <end position="395"/>
    </location>
</feature>
<dbReference type="SUPFAM" id="SSF103473">
    <property type="entry name" value="MFS general substrate transporter"/>
    <property type="match status" value="1"/>
</dbReference>
<dbReference type="Pfam" id="PF00083">
    <property type="entry name" value="Sugar_tr"/>
    <property type="match status" value="2"/>
</dbReference>
<dbReference type="InterPro" id="IPR005829">
    <property type="entry name" value="Sugar_transporter_CS"/>
</dbReference>
<dbReference type="InterPro" id="IPR020846">
    <property type="entry name" value="MFS_dom"/>
</dbReference>
<feature type="transmembrane region" description="Helical" evidence="7">
    <location>
        <begin position="402"/>
        <end position="421"/>
    </location>
</feature>
<evidence type="ECO:0000313" key="9">
    <source>
        <dbReference type="EMBL" id="RSH81397.1"/>
    </source>
</evidence>
<dbReference type="OrthoDB" id="6612291at2759"/>
<dbReference type="InterPro" id="IPR005828">
    <property type="entry name" value="MFS_sugar_transport-like"/>
</dbReference>
<dbReference type="GO" id="GO:0005351">
    <property type="term" value="F:carbohydrate:proton symporter activity"/>
    <property type="evidence" value="ECO:0007669"/>
    <property type="project" value="TreeGrafter"/>
</dbReference>
<dbReference type="PROSITE" id="PS00216">
    <property type="entry name" value="SUGAR_TRANSPORT_1"/>
    <property type="match status" value="1"/>
</dbReference>
<proteinExistence type="inferred from homology"/>
<evidence type="ECO:0000256" key="7">
    <source>
        <dbReference type="SAM" id="Phobius"/>
    </source>
</evidence>
<organism evidence="9 10">
    <name type="scientific">Saitozyma podzolica</name>
    <dbReference type="NCBI Taxonomy" id="1890683"/>
    <lineage>
        <taxon>Eukaryota</taxon>
        <taxon>Fungi</taxon>
        <taxon>Dikarya</taxon>
        <taxon>Basidiomycota</taxon>
        <taxon>Agaricomycotina</taxon>
        <taxon>Tremellomycetes</taxon>
        <taxon>Tremellales</taxon>
        <taxon>Trimorphomycetaceae</taxon>
        <taxon>Saitozyma</taxon>
    </lineage>
</organism>
<dbReference type="PANTHER" id="PTHR48022:SF68">
    <property type="entry name" value="MAJOR FACILITATOR SUPERFAMILY (MFS) PROFILE DOMAIN-CONTAINING PROTEIN-RELATED"/>
    <property type="match status" value="1"/>
</dbReference>
<feature type="transmembrane region" description="Helical" evidence="7">
    <location>
        <begin position="250"/>
        <end position="268"/>
    </location>
</feature>
<sequence>MTPSLQDQDKADVVHLDRADDDTDVTLKDKIDVDGVPAELALSRDLLPPVEKTGLFRTLKVYRFASLLCVLAAVGAMSDGFQVQMSGSIVALPGFINQFGDLQPNGKRVINPQYLALWGALKNVAAVCGGGLGSYPTDRFGRRWMILVIQIIMIGACILEQLATHWTHWLGARLMDGFSIGLAQCVINVYISEIAPTAGRGALMSLVNLLPQYCAIRAEVDGAQYNIGSFLSAISLNIVSQDVPRNWRHAVLSQFALSGAAIIAWVFLPESPRWHCAKGRKEEAQRILTKINGMVEGYDVELEYTRMLLEIEDTRVARMVQGGGTYRDVFRGTNLRRLVVSFLPWHWQVAIGVPIMGTYSSYFYAMAGLSNPFNGTVATNCVGLVMLIAAVPLIERLGRRTLLIWVAPVCIASLLAIGGVVRSGSSSTGGALVALASVQDSFSSRASEFPLSGLQLFHTVLPHSGLHPPLFLMPPLLLIPRRCLWQAAYSLGVGPMGYVYVAETSTMRLRAKTTGLAITGIQAMATVYVYIAPIMLNAPGLGMSNTVFFWAGTGTLVYILDPGLEVPQDRNGGGSTEEGDRGEGPGMRDETFDEREDGLF</sequence>
<feature type="transmembrane region" description="Helical" evidence="7">
    <location>
        <begin position="61"/>
        <end position="78"/>
    </location>
</feature>
<feature type="compositionally biased region" description="Basic and acidic residues" evidence="6">
    <location>
        <begin position="578"/>
        <end position="590"/>
    </location>
</feature>
<feature type="transmembrane region" description="Helical" evidence="7">
    <location>
        <begin position="542"/>
        <end position="560"/>
    </location>
</feature>
<dbReference type="AlphaFoldDB" id="A0A427XRG0"/>
<feature type="region of interest" description="Disordered" evidence="6">
    <location>
        <begin position="567"/>
        <end position="600"/>
    </location>
</feature>
<comment type="subcellular location">
    <subcellularLocation>
        <location evidence="1">Membrane</location>
        <topology evidence="1">Multi-pass membrane protein</topology>
    </subcellularLocation>
</comment>
<keyword evidence="3 7" id="KW-0812">Transmembrane</keyword>
<reference evidence="9 10" key="1">
    <citation type="submission" date="2018-11" db="EMBL/GenBank/DDBJ databases">
        <title>Genome sequence of Saitozyma podzolica DSM 27192.</title>
        <authorList>
            <person name="Aliyu H."/>
            <person name="Gorte O."/>
            <person name="Ochsenreither K."/>
        </authorList>
    </citation>
    <scope>NUCLEOTIDE SEQUENCE [LARGE SCALE GENOMIC DNA]</scope>
    <source>
        <strain evidence="9 10">DSM 27192</strain>
    </source>
</reference>
<evidence type="ECO:0000313" key="10">
    <source>
        <dbReference type="Proteomes" id="UP000279259"/>
    </source>
</evidence>
<dbReference type="Proteomes" id="UP000279259">
    <property type="component" value="Unassembled WGS sequence"/>
</dbReference>
<accession>A0A427XRG0</accession>
<keyword evidence="5 7" id="KW-0472">Membrane</keyword>
<feature type="compositionally biased region" description="Acidic residues" evidence="6">
    <location>
        <begin position="591"/>
        <end position="600"/>
    </location>
</feature>
<feature type="transmembrane region" description="Helical" evidence="7">
    <location>
        <begin position="484"/>
        <end position="502"/>
    </location>
</feature>
<evidence type="ECO:0000256" key="1">
    <source>
        <dbReference type="ARBA" id="ARBA00004141"/>
    </source>
</evidence>
<evidence type="ECO:0000256" key="5">
    <source>
        <dbReference type="ARBA" id="ARBA00023136"/>
    </source>
</evidence>
<name>A0A427XRG0_9TREE</name>
<feature type="transmembrane region" description="Helical" evidence="7">
    <location>
        <begin position="514"/>
        <end position="536"/>
    </location>
</feature>
<dbReference type="GO" id="GO:0016020">
    <property type="term" value="C:membrane"/>
    <property type="evidence" value="ECO:0007669"/>
    <property type="project" value="UniProtKB-SubCell"/>
</dbReference>
<dbReference type="InterPro" id="IPR036259">
    <property type="entry name" value="MFS_trans_sf"/>
</dbReference>
<feature type="domain" description="Major facilitator superfamily (MFS) profile" evidence="8">
    <location>
        <begin position="68"/>
        <end position="570"/>
    </location>
</feature>
<feature type="transmembrane region" description="Helical" evidence="7">
    <location>
        <begin position="114"/>
        <end position="132"/>
    </location>
</feature>
<dbReference type="PROSITE" id="PS00217">
    <property type="entry name" value="SUGAR_TRANSPORT_2"/>
    <property type="match status" value="1"/>
</dbReference>
<dbReference type="EMBL" id="RSCD01000031">
    <property type="protein sequence ID" value="RSH81397.1"/>
    <property type="molecule type" value="Genomic_DNA"/>
</dbReference>
<evidence type="ECO:0000256" key="4">
    <source>
        <dbReference type="ARBA" id="ARBA00022989"/>
    </source>
</evidence>
<evidence type="ECO:0000256" key="3">
    <source>
        <dbReference type="ARBA" id="ARBA00022692"/>
    </source>
</evidence>
<evidence type="ECO:0000259" key="8">
    <source>
        <dbReference type="PROSITE" id="PS50850"/>
    </source>
</evidence>
<dbReference type="InterPro" id="IPR050360">
    <property type="entry name" value="MFS_Sugar_Transporters"/>
</dbReference>
<dbReference type="PROSITE" id="PS50850">
    <property type="entry name" value="MFS"/>
    <property type="match status" value="1"/>
</dbReference>